<dbReference type="Gene3D" id="3.40.190.10">
    <property type="entry name" value="Periplasmic binding protein-like II"/>
    <property type="match status" value="2"/>
</dbReference>
<dbReference type="PANTHER" id="PTHR43649">
    <property type="entry name" value="ARABINOSE-BINDING PROTEIN-RELATED"/>
    <property type="match status" value="1"/>
</dbReference>
<dbReference type="Proteomes" id="UP000225972">
    <property type="component" value="Unassembled WGS sequence"/>
</dbReference>
<dbReference type="InterPro" id="IPR006059">
    <property type="entry name" value="SBP"/>
</dbReference>
<comment type="similarity">
    <text evidence="2">Belongs to the bacterial solute-binding protein 1 family.</text>
</comment>
<protein>
    <submittedName>
        <fullName evidence="4">sn-glycerol-3-phosphate-binding periplasmic protein UgpB</fullName>
    </submittedName>
</protein>
<proteinExistence type="inferred from homology"/>
<dbReference type="PANTHER" id="PTHR43649:SF30">
    <property type="entry name" value="ABC TRANSPORTER SUBSTRATE-BINDING PROTEIN"/>
    <property type="match status" value="1"/>
</dbReference>
<comment type="subcellular location">
    <subcellularLocation>
        <location evidence="1">Periplasm</location>
    </subcellularLocation>
</comment>
<dbReference type="GO" id="GO:0042597">
    <property type="term" value="C:periplasmic space"/>
    <property type="evidence" value="ECO:0007669"/>
    <property type="project" value="UniProtKB-SubCell"/>
</dbReference>
<dbReference type="OrthoDB" id="2509690at2"/>
<evidence type="ECO:0000256" key="3">
    <source>
        <dbReference type="SAM" id="SignalP"/>
    </source>
</evidence>
<evidence type="ECO:0000256" key="1">
    <source>
        <dbReference type="ARBA" id="ARBA00004418"/>
    </source>
</evidence>
<dbReference type="Pfam" id="PF13416">
    <property type="entry name" value="SBP_bac_8"/>
    <property type="match status" value="1"/>
</dbReference>
<name>A0A238JAC5_9RHOB</name>
<dbReference type="InterPro" id="IPR050490">
    <property type="entry name" value="Bact_solute-bd_prot1"/>
</dbReference>
<dbReference type="CDD" id="cd14748">
    <property type="entry name" value="PBP2_UgpB"/>
    <property type="match status" value="1"/>
</dbReference>
<evidence type="ECO:0000313" key="4">
    <source>
        <dbReference type="EMBL" id="SMX27549.1"/>
    </source>
</evidence>
<evidence type="ECO:0000313" key="5">
    <source>
        <dbReference type="Proteomes" id="UP000225972"/>
    </source>
</evidence>
<accession>A0A238JAC5</accession>
<reference evidence="5" key="1">
    <citation type="submission" date="2017-05" db="EMBL/GenBank/DDBJ databases">
        <authorList>
            <person name="Rodrigo-Torres L."/>
            <person name="Arahal R. D."/>
            <person name="Lucena T."/>
        </authorList>
    </citation>
    <scope>NUCLEOTIDE SEQUENCE [LARGE SCALE GENOMIC DNA]</scope>
    <source>
        <strain evidence="5">CECT 8649</strain>
    </source>
</reference>
<organism evidence="4 5">
    <name type="scientific">Pelagimonas phthalicica</name>
    <dbReference type="NCBI Taxonomy" id="1037362"/>
    <lineage>
        <taxon>Bacteria</taxon>
        <taxon>Pseudomonadati</taxon>
        <taxon>Pseudomonadota</taxon>
        <taxon>Alphaproteobacteria</taxon>
        <taxon>Rhodobacterales</taxon>
        <taxon>Roseobacteraceae</taxon>
        <taxon>Pelagimonas</taxon>
    </lineage>
</organism>
<dbReference type="SUPFAM" id="SSF53850">
    <property type="entry name" value="Periplasmic binding protein-like II"/>
    <property type="match status" value="1"/>
</dbReference>
<evidence type="ECO:0000256" key="2">
    <source>
        <dbReference type="ARBA" id="ARBA00008520"/>
    </source>
</evidence>
<dbReference type="RefSeq" id="WP_099243802.1">
    <property type="nucleotide sequence ID" value="NZ_FXXP01000001.1"/>
</dbReference>
<keyword evidence="5" id="KW-1185">Reference proteome</keyword>
<gene>
    <name evidence="4" type="primary">ugpB_3</name>
    <name evidence="4" type="ORF">TRP8649_01654</name>
</gene>
<sequence>MFANFLKTASVAALATVASLNPAYAVDLEFYFPVAVGGAAADTIEQLTAEYAQANPDVNITAIYAGSYSDAGQKALTAARGGTPPQLSVLLSTQMFALIDEDVIVPFDDYLSEEEKADWIGGFYPSFMENSQTGGKTYGIPFQRSTPVLYWNKEAFKAAGLDPDVAPANWDEMVEMGKALTLKDDAGNVTQWGVRIPSAGFPYWLFQGLSTPAGAILANSDGNKVNFNDAKVVEALEYLVDLSKTHEIMQPGSIEWGPTPKAFFEGEAAMVWTTTGNLTNMRNNAPFDFGVAMLPAKERRGAPTGGGNFYLFKDSSDEQKEAAVDFVQWITAPEQAATWSIATGYIAPRAETWETDKMKAYAADFPPALVARDQLEFAVAELSTFENGKVTQAFNDALAAAIAGEMTAQQALDEAQAKAERILKPYQ</sequence>
<feature type="chain" id="PRO_5012895769" evidence="3">
    <location>
        <begin position="26"/>
        <end position="427"/>
    </location>
</feature>
<keyword evidence="3" id="KW-0732">Signal</keyword>
<dbReference type="AlphaFoldDB" id="A0A238JAC5"/>
<feature type="signal peptide" evidence="3">
    <location>
        <begin position="1"/>
        <end position="25"/>
    </location>
</feature>
<dbReference type="EMBL" id="FXXP01000001">
    <property type="protein sequence ID" value="SMX27549.1"/>
    <property type="molecule type" value="Genomic_DNA"/>
</dbReference>